<gene>
    <name evidence="2" type="ordered locus">Hbal_0196</name>
</gene>
<keyword evidence="1" id="KW-1133">Transmembrane helix</keyword>
<keyword evidence="3" id="KW-1185">Reference proteome</keyword>
<keyword evidence="1" id="KW-0472">Membrane</keyword>
<protein>
    <submittedName>
        <fullName evidence="2">Uncharacterized protein</fullName>
    </submittedName>
</protein>
<evidence type="ECO:0000256" key="1">
    <source>
        <dbReference type="SAM" id="Phobius"/>
    </source>
</evidence>
<dbReference type="OrthoDB" id="7625550at2"/>
<reference evidence="3" key="1">
    <citation type="journal article" date="2011" name="J. Bacteriol.">
        <title>Genome sequences of eight morphologically diverse alphaproteobacteria.</title>
        <authorList>
            <consortium name="US DOE Joint Genome Institute"/>
            <person name="Brown P.J."/>
            <person name="Kysela D.T."/>
            <person name="Buechlein A."/>
            <person name="Hemmerich C."/>
            <person name="Brun Y.V."/>
        </authorList>
    </citation>
    <scope>NUCLEOTIDE SEQUENCE [LARGE SCALE GENOMIC DNA]</scope>
    <source>
        <strain evidence="3">ATCC 49814 / DSM 5838 / IFAM 1418</strain>
    </source>
</reference>
<evidence type="ECO:0000313" key="2">
    <source>
        <dbReference type="EMBL" id="ACT57898.1"/>
    </source>
</evidence>
<dbReference type="RefSeq" id="WP_012778056.1">
    <property type="nucleotide sequence ID" value="NC_012982.1"/>
</dbReference>
<dbReference type="EMBL" id="CP001678">
    <property type="protein sequence ID" value="ACT57898.1"/>
    <property type="molecule type" value="Genomic_DNA"/>
</dbReference>
<proteinExistence type="predicted"/>
<evidence type="ECO:0000313" key="3">
    <source>
        <dbReference type="Proteomes" id="UP000002745"/>
    </source>
</evidence>
<feature type="transmembrane region" description="Helical" evidence="1">
    <location>
        <begin position="365"/>
        <end position="386"/>
    </location>
</feature>
<sequence length="414" mass="45970">MHHRRKRPAPFAWLSATLFLILLMLVPLLAARVVSDTFSRRGMDFDVTGASLAATRDAIDQRFESLMSGQDSRQETWSRLVGEQIERGNLKAAHGMLLAAPNMLDPQNSAALLASAQVLDLRGDDAIEQAALKYLEEDVRYAYELAVSPLRAIWRAAVVPPANGETTDEFTPSTAGLNVLGDERDLALQAARWVRGQKIDTFAFTLSGVGLSALNDQERAGASIVRAADRAGRLNEDYQRHIQRRLFNVAPPERVKRDLTVRFSGALGIAAQGQVVLDIIRSDIDERELSGLVEQLKLIHDISVKTSAPATIRMLSYVRNDLDLQRARLLTEAGGDRALALLSMEGATALTAAQTPVRWTSRLRIMLSLLIGMGLTLLWLSVDTFIRSMRRGRQVRRSAIYGLDQREWDHDNRP</sequence>
<keyword evidence="1" id="KW-0812">Transmembrane</keyword>
<dbReference type="HOGENOM" id="CLU_540550_0_0_5"/>
<dbReference type="AlphaFoldDB" id="C6XL69"/>
<name>C6XL69_HIRBI</name>
<accession>C6XL69</accession>
<dbReference type="eggNOG" id="ENOG502ZYZF">
    <property type="taxonomic scope" value="Bacteria"/>
</dbReference>
<dbReference type="KEGG" id="hba:Hbal_0196"/>
<organism evidence="2 3">
    <name type="scientific">Hirschia baltica (strain ATCC 49814 / DSM 5838 / IFAM 1418)</name>
    <dbReference type="NCBI Taxonomy" id="582402"/>
    <lineage>
        <taxon>Bacteria</taxon>
        <taxon>Pseudomonadati</taxon>
        <taxon>Pseudomonadota</taxon>
        <taxon>Alphaproteobacteria</taxon>
        <taxon>Hyphomonadales</taxon>
        <taxon>Hyphomonadaceae</taxon>
        <taxon>Hirschia</taxon>
    </lineage>
</organism>
<dbReference type="Proteomes" id="UP000002745">
    <property type="component" value="Chromosome"/>
</dbReference>